<evidence type="ECO:0000313" key="2">
    <source>
        <dbReference type="Proteomes" id="UP001153620"/>
    </source>
</evidence>
<protein>
    <submittedName>
        <fullName evidence="1">Uncharacterized protein</fullName>
    </submittedName>
</protein>
<reference evidence="1" key="2">
    <citation type="submission" date="2022-10" db="EMBL/GenBank/DDBJ databases">
        <authorList>
            <consortium name="ENA_rothamsted_submissions"/>
            <consortium name="culmorum"/>
            <person name="King R."/>
        </authorList>
    </citation>
    <scope>NUCLEOTIDE SEQUENCE</scope>
</reference>
<organism evidence="1 2">
    <name type="scientific">Chironomus riparius</name>
    <dbReference type="NCBI Taxonomy" id="315576"/>
    <lineage>
        <taxon>Eukaryota</taxon>
        <taxon>Metazoa</taxon>
        <taxon>Ecdysozoa</taxon>
        <taxon>Arthropoda</taxon>
        <taxon>Hexapoda</taxon>
        <taxon>Insecta</taxon>
        <taxon>Pterygota</taxon>
        <taxon>Neoptera</taxon>
        <taxon>Endopterygota</taxon>
        <taxon>Diptera</taxon>
        <taxon>Nematocera</taxon>
        <taxon>Chironomoidea</taxon>
        <taxon>Chironomidae</taxon>
        <taxon>Chironominae</taxon>
        <taxon>Chironomus</taxon>
    </lineage>
</organism>
<sequence>MVNLFSCDTLEVLELLWDSNLQFDRKAEALEFLNKQENLLELKLGDTESEFIDDDYYDYTDFMDDDDYGHDFFSTPNLEEFKPIFSLEKFSFTCTSLKFERHAELILFLNSQKNTLQSLSLSLHAATIETIEKIQKFVLEKLLKVTKLGFFINVQDDFRSDSEPMNNDEPNHATAVTNNINEFRFRGLHRSLDENKRFIDKFENLKHLYLRAVYRDDFKLLDYISITKLNLVSLKLDRFDASFEGMPRVYFPKLKTLFIGYFEHNVRNWTQRKERIFNLFIQKHDNTLEEISIKFNSVSKLTIEAIIGCRRLKCLEFHCDEFVETKSLQLFMKVLEDVPCKLPKLTLKLPGHSFVFPDDERFWDKLYPKPPVPVLVKNFFKFMLHVVLFVMFFRFILKPISLFLYEFILARI</sequence>
<dbReference type="SUPFAM" id="SSF52047">
    <property type="entry name" value="RNI-like"/>
    <property type="match status" value="1"/>
</dbReference>
<reference evidence="1" key="1">
    <citation type="submission" date="2022-01" db="EMBL/GenBank/DDBJ databases">
        <authorList>
            <person name="King R."/>
        </authorList>
    </citation>
    <scope>NUCLEOTIDE SEQUENCE</scope>
</reference>
<proteinExistence type="predicted"/>
<dbReference type="EMBL" id="OU895879">
    <property type="protein sequence ID" value="CAG9809371.1"/>
    <property type="molecule type" value="Genomic_DNA"/>
</dbReference>
<keyword evidence="2" id="KW-1185">Reference proteome</keyword>
<dbReference type="AlphaFoldDB" id="A0A9N9S3B1"/>
<name>A0A9N9S3B1_9DIPT</name>
<gene>
    <name evidence="1" type="ORF">CHIRRI_LOCUS12198</name>
</gene>
<dbReference type="Proteomes" id="UP001153620">
    <property type="component" value="Chromosome 3"/>
</dbReference>
<accession>A0A9N9S3B1</accession>
<evidence type="ECO:0000313" key="1">
    <source>
        <dbReference type="EMBL" id="CAG9809371.1"/>
    </source>
</evidence>